<name>A0A5J4ZJ76_9ASTE</name>
<organism evidence="1 2">
    <name type="scientific">Nyssa sinensis</name>
    <dbReference type="NCBI Taxonomy" id="561372"/>
    <lineage>
        <taxon>Eukaryota</taxon>
        <taxon>Viridiplantae</taxon>
        <taxon>Streptophyta</taxon>
        <taxon>Embryophyta</taxon>
        <taxon>Tracheophyta</taxon>
        <taxon>Spermatophyta</taxon>
        <taxon>Magnoliopsida</taxon>
        <taxon>eudicotyledons</taxon>
        <taxon>Gunneridae</taxon>
        <taxon>Pentapetalae</taxon>
        <taxon>asterids</taxon>
        <taxon>Cornales</taxon>
        <taxon>Nyssaceae</taxon>
        <taxon>Nyssa</taxon>
    </lineage>
</organism>
<accession>A0A5J4ZJ76</accession>
<evidence type="ECO:0000313" key="2">
    <source>
        <dbReference type="Proteomes" id="UP000325577"/>
    </source>
</evidence>
<dbReference type="AlphaFoldDB" id="A0A5J4ZJ76"/>
<keyword evidence="2" id="KW-1185">Reference proteome</keyword>
<dbReference type="Proteomes" id="UP000325577">
    <property type="component" value="Linkage Group LG8"/>
</dbReference>
<sequence length="107" mass="12203">MLTVSHSMFLLIVYNESGSDLHKNELLQLDSAPRVPCRKVSTLTNSVQQSIGIDILQADYCYALEECDSSSKKENADRQEVNNVSWISGGFELHCWRTLLFWHGRNI</sequence>
<reference evidence="1 2" key="1">
    <citation type="submission" date="2019-09" db="EMBL/GenBank/DDBJ databases">
        <title>A chromosome-level genome assembly of the Chinese tupelo Nyssa sinensis.</title>
        <authorList>
            <person name="Yang X."/>
            <person name="Kang M."/>
            <person name="Yang Y."/>
            <person name="Xiong H."/>
            <person name="Wang M."/>
            <person name="Zhang Z."/>
            <person name="Wang Z."/>
            <person name="Wu H."/>
            <person name="Ma T."/>
            <person name="Liu J."/>
            <person name="Xi Z."/>
        </authorList>
    </citation>
    <scope>NUCLEOTIDE SEQUENCE [LARGE SCALE GENOMIC DNA]</scope>
    <source>
        <strain evidence="1">J267</strain>
        <tissue evidence="1">Leaf</tissue>
    </source>
</reference>
<gene>
    <name evidence="1" type="ORF">F0562_017564</name>
</gene>
<evidence type="ECO:0000313" key="1">
    <source>
        <dbReference type="EMBL" id="KAA8517271.1"/>
    </source>
</evidence>
<protein>
    <submittedName>
        <fullName evidence="1">Uncharacterized protein</fullName>
    </submittedName>
</protein>
<proteinExistence type="predicted"/>
<dbReference type="EMBL" id="CM018051">
    <property type="protein sequence ID" value="KAA8517271.1"/>
    <property type="molecule type" value="Genomic_DNA"/>
</dbReference>